<accession>A0A7C9MUG6</accession>
<evidence type="ECO:0000259" key="4">
    <source>
        <dbReference type="PROSITE" id="PS51352"/>
    </source>
</evidence>
<dbReference type="Proteomes" id="UP000481947">
    <property type="component" value="Unassembled WGS sequence"/>
</dbReference>
<feature type="domain" description="Thioredoxin" evidence="4">
    <location>
        <begin position="28"/>
        <end position="166"/>
    </location>
</feature>
<dbReference type="PROSITE" id="PS00194">
    <property type="entry name" value="THIOREDOXIN_1"/>
    <property type="match status" value="1"/>
</dbReference>
<evidence type="ECO:0000256" key="2">
    <source>
        <dbReference type="ARBA" id="ARBA00022748"/>
    </source>
</evidence>
<dbReference type="GO" id="GO:0015036">
    <property type="term" value="F:disulfide oxidoreductase activity"/>
    <property type="evidence" value="ECO:0007669"/>
    <property type="project" value="UniProtKB-ARBA"/>
</dbReference>
<dbReference type="GO" id="GO:0017004">
    <property type="term" value="P:cytochrome complex assembly"/>
    <property type="evidence" value="ECO:0007669"/>
    <property type="project" value="UniProtKB-KW"/>
</dbReference>
<organism evidence="5 6">
    <name type="scientific">Malikia spinosa</name>
    <dbReference type="NCBI Taxonomy" id="86180"/>
    <lineage>
        <taxon>Bacteria</taxon>
        <taxon>Pseudomonadati</taxon>
        <taxon>Pseudomonadota</taxon>
        <taxon>Betaproteobacteria</taxon>
        <taxon>Burkholderiales</taxon>
        <taxon>Comamonadaceae</taxon>
        <taxon>Malikia</taxon>
    </lineage>
</organism>
<dbReference type="Gene3D" id="3.40.30.10">
    <property type="entry name" value="Glutaredoxin"/>
    <property type="match status" value="1"/>
</dbReference>
<proteinExistence type="predicted"/>
<dbReference type="PROSITE" id="PS51257">
    <property type="entry name" value="PROKAR_LIPOPROTEIN"/>
    <property type="match status" value="1"/>
</dbReference>
<dbReference type="EMBL" id="VYSB01000005">
    <property type="protein sequence ID" value="MYZ51857.1"/>
    <property type="molecule type" value="Genomic_DNA"/>
</dbReference>
<protein>
    <submittedName>
        <fullName evidence="5">TlpA family protein disulfide reductase</fullName>
    </submittedName>
</protein>
<keyword evidence="2" id="KW-0201">Cytochrome c-type biogenesis</keyword>
<dbReference type="PROSITE" id="PS51352">
    <property type="entry name" value="THIOREDOXIN_2"/>
    <property type="match status" value="1"/>
</dbReference>
<dbReference type="Pfam" id="PF08534">
    <property type="entry name" value="Redoxin"/>
    <property type="match status" value="1"/>
</dbReference>
<dbReference type="InterPro" id="IPR036249">
    <property type="entry name" value="Thioredoxin-like_sf"/>
</dbReference>
<keyword evidence="3" id="KW-0676">Redox-active center</keyword>
<gene>
    <name evidence="5" type="ORF">F5985_06835</name>
</gene>
<dbReference type="RefSeq" id="WP_161124815.1">
    <property type="nucleotide sequence ID" value="NZ_DAIPCI010000019.1"/>
</dbReference>
<dbReference type="AlphaFoldDB" id="A0A7C9MUG6"/>
<evidence type="ECO:0000256" key="1">
    <source>
        <dbReference type="ARBA" id="ARBA00004196"/>
    </source>
</evidence>
<dbReference type="InterPro" id="IPR017937">
    <property type="entry name" value="Thioredoxin_CS"/>
</dbReference>
<evidence type="ECO:0000313" key="5">
    <source>
        <dbReference type="EMBL" id="MYZ51857.1"/>
    </source>
</evidence>
<sequence length="166" mass="17892">MKRRDLLRGSGALAALASVGLVGCSRGSEPPAAFWSQSWESPGGQPLAAADFRGRPLLLNFWATWCPPCVEELPLLDQFFQSHLAQGWQVLGLAIDQPSAVRAFLARRPLAFPIGLAGLGGTELSRELGNSNGGLPFSVLFDPAGRLVERKLGRLLSADLERWQSL</sequence>
<comment type="subcellular location">
    <subcellularLocation>
        <location evidence="1">Cell envelope</location>
    </subcellularLocation>
</comment>
<dbReference type="InterPro" id="IPR013766">
    <property type="entry name" value="Thioredoxin_domain"/>
</dbReference>
<evidence type="ECO:0000256" key="3">
    <source>
        <dbReference type="ARBA" id="ARBA00023284"/>
    </source>
</evidence>
<dbReference type="SUPFAM" id="SSF52833">
    <property type="entry name" value="Thioredoxin-like"/>
    <property type="match status" value="1"/>
</dbReference>
<evidence type="ECO:0000313" key="6">
    <source>
        <dbReference type="Proteomes" id="UP000481947"/>
    </source>
</evidence>
<dbReference type="PANTHER" id="PTHR42852">
    <property type="entry name" value="THIOL:DISULFIDE INTERCHANGE PROTEIN DSBE"/>
    <property type="match status" value="1"/>
</dbReference>
<comment type="caution">
    <text evidence="5">The sequence shown here is derived from an EMBL/GenBank/DDBJ whole genome shotgun (WGS) entry which is preliminary data.</text>
</comment>
<dbReference type="InterPro" id="IPR050553">
    <property type="entry name" value="Thioredoxin_ResA/DsbE_sf"/>
</dbReference>
<dbReference type="PANTHER" id="PTHR42852:SF18">
    <property type="entry name" value="CHROMOSOME UNDETERMINED SCAFFOLD_47, WHOLE GENOME SHOTGUN SEQUENCE"/>
    <property type="match status" value="1"/>
</dbReference>
<dbReference type="CDD" id="cd02966">
    <property type="entry name" value="TlpA_like_family"/>
    <property type="match status" value="1"/>
</dbReference>
<dbReference type="InterPro" id="IPR013740">
    <property type="entry name" value="Redoxin"/>
</dbReference>
<dbReference type="GO" id="GO:0030313">
    <property type="term" value="C:cell envelope"/>
    <property type="evidence" value="ECO:0007669"/>
    <property type="project" value="UniProtKB-SubCell"/>
</dbReference>
<reference evidence="5 6" key="1">
    <citation type="submission" date="2019-09" db="EMBL/GenBank/DDBJ databases">
        <title>Identification of Malikia spinosa a prominent benzene-, toluene-, and ethylbenzene-degrading bacterium: enrichment, isolation and whole genome sequencing.</title>
        <authorList>
            <person name="Tancsics A."/>
            <person name="Revesz F."/>
            <person name="Kriszt B."/>
        </authorList>
    </citation>
    <scope>NUCLEOTIDE SEQUENCE [LARGE SCALE GENOMIC DNA]</scope>
    <source>
        <strain evidence="5 6">AB6</strain>
    </source>
</reference>
<name>A0A7C9MUG6_9BURK</name>